<evidence type="ECO:0000313" key="8">
    <source>
        <dbReference type="Proteomes" id="UP001139971"/>
    </source>
</evidence>
<reference evidence="7" key="1">
    <citation type="submission" date="2023-02" db="EMBL/GenBank/DDBJ databases">
        <title>Tahibacter soli sp. nov. isolated from soil.</title>
        <authorList>
            <person name="Baek J.H."/>
            <person name="Lee J.K."/>
            <person name="Choi D.G."/>
            <person name="Jeon C.O."/>
        </authorList>
    </citation>
    <scope>NUCLEOTIDE SEQUENCE</scope>
    <source>
        <strain evidence="7">BL</strain>
    </source>
</reference>
<comment type="caution">
    <text evidence="7">The sequence shown here is derived from an EMBL/GenBank/DDBJ whole genome shotgun (WGS) entry which is preliminary data.</text>
</comment>
<dbReference type="InterPro" id="IPR046799">
    <property type="entry name" value="ROXA-like_wH"/>
</dbReference>
<evidence type="ECO:0000256" key="2">
    <source>
        <dbReference type="ARBA" id="ARBA00022723"/>
    </source>
</evidence>
<evidence type="ECO:0000313" key="7">
    <source>
        <dbReference type="EMBL" id="MDC8012306.1"/>
    </source>
</evidence>
<feature type="domain" description="JmjC" evidence="6">
    <location>
        <begin position="106"/>
        <end position="234"/>
    </location>
</feature>
<evidence type="ECO:0000256" key="5">
    <source>
        <dbReference type="ARBA" id="ARBA00023004"/>
    </source>
</evidence>
<dbReference type="SUPFAM" id="SSF51197">
    <property type="entry name" value="Clavaminate synthase-like"/>
    <property type="match status" value="1"/>
</dbReference>
<dbReference type="Pfam" id="PF20514">
    <property type="entry name" value="WHD_ROXA"/>
    <property type="match status" value="1"/>
</dbReference>
<dbReference type="SMART" id="SM00558">
    <property type="entry name" value="JmjC"/>
    <property type="match status" value="1"/>
</dbReference>
<dbReference type="GO" id="GO:0016706">
    <property type="term" value="F:2-oxoglutarate-dependent dioxygenase activity"/>
    <property type="evidence" value="ECO:0007669"/>
    <property type="project" value="TreeGrafter"/>
</dbReference>
<dbReference type="EMBL" id="JAOVZO020000008">
    <property type="protein sequence ID" value="MDC8012306.1"/>
    <property type="molecule type" value="Genomic_DNA"/>
</dbReference>
<accession>A0A9X3YHF8</accession>
<organism evidence="7 8">
    <name type="scientific">Tahibacter soli</name>
    <dbReference type="NCBI Taxonomy" id="2983605"/>
    <lineage>
        <taxon>Bacteria</taxon>
        <taxon>Pseudomonadati</taxon>
        <taxon>Pseudomonadota</taxon>
        <taxon>Gammaproteobacteria</taxon>
        <taxon>Lysobacterales</taxon>
        <taxon>Rhodanobacteraceae</taxon>
        <taxon>Tahibacter</taxon>
    </lineage>
</organism>
<dbReference type="GO" id="GO:0046872">
    <property type="term" value="F:metal ion binding"/>
    <property type="evidence" value="ECO:0007669"/>
    <property type="project" value="UniProtKB-KW"/>
</dbReference>
<dbReference type="Proteomes" id="UP001139971">
    <property type="component" value="Unassembled WGS sequence"/>
</dbReference>
<evidence type="ECO:0000256" key="3">
    <source>
        <dbReference type="ARBA" id="ARBA00022964"/>
    </source>
</evidence>
<proteinExistence type="predicted"/>
<keyword evidence="8" id="KW-1185">Reference proteome</keyword>
<keyword evidence="2" id="KW-0479">Metal-binding</keyword>
<keyword evidence="5" id="KW-0408">Iron</keyword>
<dbReference type="Gene3D" id="2.60.120.650">
    <property type="entry name" value="Cupin"/>
    <property type="match status" value="1"/>
</dbReference>
<gene>
    <name evidence="7" type="ORF">OD750_007060</name>
</gene>
<dbReference type="AlphaFoldDB" id="A0A9X3YHF8"/>
<dbReference type="InterPro" id="IPR003347">
    <property type="entry name" value="JmjC_dom"/>
</dbReference>
<keyword evidence="4" id="KW-0560">Oxidoreductase</keyword>
<name>A0A9X3YHF8_9GAMM</name>
<keyword evidence="3" id="KW-0223">Dioxygenase</keyword>
<sequence>MKLPIEVRATQALPLGMTPAAFLRDYWQKRPLLIRGALADWTVPIAPEDLAGLACEDAALSRLIQHDVKRDRWSVRSGPFDEKDFAKLPRTHWTLLVQDVDKWDADIAQLLERFRFLPRWRVDDVMISYAVDGGGVGAHVDQYDVFLVQGLGKRHWKISDDPDAPTAFRDDVELKLLAQFEPTHDFMLEPGDVLYLPPGVPHDGVAVGDCMTLSVGMRAPAVSELLADLVDTVAEPLTEDDRYGDADLAEPADPHEIDAAAFARARHALAALRDLDDAALDAWFGRFITRYRSAQTPQPPAKPVTAAQLDAAIDKGGGVARYPWARTAWAQAGDGATLYTAGHAYTSSLAFARLVCERREIDASALAALDARDRAALLALVNDGNHVMTRPRRSR</sequence>
<comment type="cofactor">
    <cofactor evidence="1">
        <name>Fe(2+)</name>
        <dbReference type="ChEBI" id="CHEBI:29033"/>
    </cofactor>
</comment>
<evidence type="ECO:0000256" key="4">
    <source>
        <dbReference type="ARBA" id="ARBA00023002"/>
    </source>
</evidence>
<dbReference type="RefSeq" id="WP_263543799.1">
    <property type="nucleotide sequence ID" value="NZ_JAOVZO020000008.1"/>
</dbReference>
<dbReference type="InterPro" id="IPR039994">
    <property type="entry name" value="NO66-like"/>
</dbReference>
<evidence type="ECO:0000256" key="1">
    <source>
        <dbReference type="ARBA" id="ARBA00001954"/>
    </source>
</evidence>
<evidence type="ECO:0000259" key="6">
    <source>
        <dbReference type="PROSITE" id="PS51184"/>
    </source>
</evidence>
<dbReference type="PROSITE" id="PS51184">
    <property type="entry name" value="JMJC"/>
    <property type="match status" value="1"/>
</dbReference>
<dbReference type="PANTHER" id="PTHR13096:SF8">
    <property type="entry name" value="RIBOSOMAL OXYGENASE 1"/>
    <property type="match status" value="1"/>
</dbReference>
<dbReference type="PANTHER" id="PTHR13096">
    <property type="entry name" value="MINA53 MYC INDUCED NUCLEAR ANTIGEN"/>
    <property type="match status" value="1"/>
</dbReference>
<dbReference type="Pfam" id="PF08007">
    <property type="entry name" value="JmjC_2"/>
    <property type="match status" value="1"/>
</dbReference>
<dbReference type="Gene3D" id="3.40.366.30">
    <property type="entry name" value="50S ribosomal protein L16 arginine hydroxylase, Chain A, Domain 2"/>
    <property type="match status" value="1"/>
</dbReference>
<protein>
    <submittedName>
        <fullName evidence="7">Cupin domain-containing protein</fullName>
    </submittedName>
</protein>